<gene>
    <name evidence="2" type="ORF">AVEN_101989_1</name>
</gene>
<name>A0A4Y2TBQ3_ARAVE</name>
<organism evidence="2 3">
    <name type="scientific">Araneus ventricosus</name>
    <name type="common">Orbweaver spider</name>
    <name type="synonym">Epeira ventricosa</name>
    <dbReference type="NCBI Taxonomy" id="182803"/>
    <lineage>
        <taxon>Eukaryota</taxon>
        <taxon>Metazoa</taxon>
        <taxon>Ecdysozoa</taxon>
        <taxon>Arthropoda</taxon>
        <taxon>Chelicerata</taxon>
        <taxon>Arachnida</taxon>
        <taxon>Araneae</taxon>
        <taxon>Araneomorphae</taxon>
        <taxon>Entelegynae</taxon>
        <taxon>Araneoidea</taxon>
        <taxon>Araneidae</taxon>
        <taxon>Araneus</taxon>
    </lineage>
</organism>
<dbReference type="AlphaFoldDB" id="A0A4Y2TBQ3"/>
<keyword evidence="3" id="KW-1185">Reference proteome</keyword>
<dbReference type="EMBL" id="BGPR01027520">
    <property type="protein sequence ID" value="GBN98078.1"/>
    <property type="molecule type" value="Genomic_DNA"/>
</dbReference>
<evidence type="ECO:0000256" key="1">
    <source>
        <dbReference type="SAM" id="MobiDB-lite"/>
    </source>
</evidence>
<reference evidence="2 3" key="1">
    <citation type="journal article" date="2019" name="Sci. Rep.">
        <title>Orb-weaving spider Araneus ventricosus genome elucidates the spidroin gene catalogue.</title>
        <authorList>
            <person name="Kono N."/>
            <person name="Nakamura H."/>
            <person name="Ohtoshi R."/>
            <person name="Moran D.A.P."/>
            <person name="Shinohara A."/>
            <person name="Yoshida Y."/>
            <person name="Fujiwara M."/>
            <person name="Mori M."/>
            <person name="Tomita M."/>
            <person name="Arakawa K."/>
        </authorList>
    </citation>
    <scope>NUCLEOTIDE SEQUENCE [LARGE SCALE GENOMIC DNA]</scope>
</reference>
<evidence type="ECO:0000313" key="3">
    <source>
        <dbReference type="Proteomes" id="UP000499080"/>
    </source>
</evidence>
<dbReference type="OrthoDB" id="9909311at2759"/>
<feature type="region of interest" description="Disordered" evidence="1">
    <location>
        <begin position="143"/>
        <end position="170"/>
    </location>
</feature>
<proteinExistence type="predicted"/>
<accession>A0A4Y2TBQ3</accession>
<sequence>MTSSIFEEWLVNFDKKNEESSQESSPCVGQCDVSCARSSAQKFQTVISTAKYDIKTSASRSWCLDHVSRWNIDSALCDTCGISSREVERQLDLFDESTAEDQLAEFSKLPGIEYDPESFQHEAEVECFDDYSADCEERLLVNESAEGSNSVSDEEFPDTVCNRQQAKLST</sequence>
<evidence type="ECO:0000313" key="2">
    <source>
        <dbReference type="EMBL" id="GBN98078.1"/>
    </source>
</evidence>
<feature type="compositionally biased region" description="Polar residues" evidence="1">
    <location>
        <begin position="161"/>
        <end position="170"/>
    </location>
</feature>
<protein>
    <submittedName>
        <fullName evidence="2">Uncharacterized protein</fullName>
    </submittedName>
</protein>
<comment type="caution">
    <text evidence="2">The sequence shown here is derived from an EMBL/GenBank/DDBJ whole genome shotgun (WGS) entry which is preliminary data.</text>
</comment>
<dbReference type="Proteomes" id="UP000499080">
    <property type="component" value="Unassembled WGS sequence"/>
</dbReference>